<dbReference type="InterPro" id="IPR015683">
    <property type="entry name" value="Ionotropic_Glu_rcpt"/>
</dbReference>
<evidence type="ECO:0000256" key="8">
    <source>
        <dbReference type="ARBA" id="ARBA00023136"/>
    </source>
</evidence>
<keyword evidence="8 15" id="KW-0472">Membrane</keyword>
<reference evidence="18 19" key="1">
    <citation type="submission" date="2013-11" db="EMBL/GenBank/DDBJ databases">
        <title>Genome sequencing of Stegodyphus mimosarum.</title>
        <authorList>
            <person name="Bechsgaard J."/>
        </authorList>
    </citation>
    <scope>NUCLEOTIDE SEQUENCE [LARGE SCALE GENOMIC DNA]</scope>
</reference>
<dbReference type="Pfam" id="PF10613">
    <property type="entry name" value="Lig_chan-Glu_bd"/>
    <property type="match status" value="1"/>
</dbReference>
<dbReference type="InterPro" id="IPR001320">
    <property type="entry name" value="Iontro_rcpt_C"/>
</dbReference>
<feature type="domain" description="Ionotropic glutamate receptor C-terminal" evidence="16">
    <location>
        <begin position="258"/>
        <end position="638"/>
    </location>
</feature>
<evidence type="ECO:0000313" key="18">
    <source>
        <dbReference type="EMBL" id="KFM79769.1"/>
    </source>
</evidence>
<keyword evidence="6" id="KW-0770">Synapse</keyword>
<dbReference type="Pfam" id="PF01094">
    <property type="entry name" value="ANF_receptor"/>
    <property type="match status" value="1"/>
</dbReference>
<dbReference type="Pfam" id="PF00060">
    <property type="entry name" value="Lig_chan"/>
    <property type="match status" value="1"/>
</dbReference>
<dbReference type="SMART" id="SM00918">
    <property type="entry name" value="Lig_chan-Glu_bd"/>
    <property type="match status" value="1"/>
</dbReference>
<protein>
    <submittedName>
        <fullName evidence="18">Glutamate receptor 2</fullName>
    </submittedName>
</protein>
<dbReference type="Gene3D" id="3.40.190.10">
    <property type="entry name" value="Periplasmic binding protein-like II"/>
    <property type="match status" value="2"/>
</dbReference>
<evidence type="ECO:0000256" key="1">
    <source>
        <dbReference type="ARBA" id="ARBA00004141"/>
    </source>
</evidence>
<dbReference type="FunFam" id="3.40.190.10:FF:000178">
    <property type="entry name" value="Glutamate receptor subunit"/>
    <property type="match status" value="1"/>
</dbReference>
<dbReference type="SUPFAM" id="SSF53850">
    <property type="entry name" value="Periplasmic binding protein-like II"/>
    <property type="match status" value="1"/>
</dbReference>
<evidence type="ECO:0000256" key="10">
    <source>
        <dbReference type="ARBA" id="ARBA00023180"/>
    </source>
</evidence>
<keyword evidence="12" id="KW-1071">Ligand-gated ion channel</keyword>
<evidence type="ECO:0000256" key="15">
    <source>
        <dbReference type="SAM" id="Phobius"/>
    </source>
</evidence>
<proteinExistence type="inferred from homology"/>
<evidence type="ECO:0000256" key="4">
    <source>
        <dbReference type="ARBA" id="ARBA00022692"/>
    </source>
</evidence>
<evidence type="ECO:0000256" key="7">
    <source>
        <dbReference type="ARBA" id="ARBA00023065"/>
    </source>
</evidence>
<dbReference type="STRING" id="407821.A0A087UQY0"/>
<evidence type="ECO:0000256" key="12">
    <source>
        <dbReference type="ARBA" id="ARBA00023286"/>
    </source>
</evidence>
<evidence type="ECO:0000256" key="14">
    <source>
        <dbReference type="ARBA" id="ARBA00034100"/>
    </source>
</evidence>
<evidence type="ECO:0000256" key="11">
    <source>
        <dbReference type="ARBA" id="ARBA00023257"/>
    </source>
</evidence>
<evidence type="ECO:0000259" key="16">
    <source>
        <dbReference type="SMART" id="SM00079"/>
    </source>
</evidence>
<evidence type="ECO:0000259" key="17">
    <source>
        <dbReference type="SMART" id="SM00918"/>
    </source>
</evidence>
<organism evidence="18 19">
    <name type="scientific">Stegodyphus mimosarum</name>
    <name type="common">African social velvet spider</name>
    <dbReference type="NCBI Taxonomy" id="407821"/>
    <lineage>
        <taxon>Eukaryota</taxon>
        <taxon>Metazoa</taxon>
        <taxon>Ecdysozoa</taxon>
        <taxon>Arthropoda</taxon>
        <taxon>Chelicerata</taxon>
        <taxon>Arachnida</taxon>
        <taxon>Araneae</taxon>
        <taxon>Araneomorphae</taxon>
        <taxon>Entelegynae</taxon>
        <taxon>Eresoidea</taxon>
        <taxon>Eresidae</taxon>
        <taxon>Stegodyphus</taxon>
    </lineage>
</organism>
<dbReference type="Gene3D" id="1.10.287.70">
    <property type="match status" value="1"/>
</dbReference>
<keyword evidence="7" id="KW-0406">Ion transport</keyword>
<dbReference type="Gene3D" id="3.40.50.2300">
    <property type="match status" value="2"/>
</dbReference>
<evidence type="ECO:0000256" key="13">
    <source>
        <dbReference type="ARBA" id="ARBA00023303"/>
    </source>
</evidence>
<keyword evidence="13" id="KW-0407">Ion channel</keyword>
<dbReference type="PANTHER" id="PTHR18966">
    <property type="entry name" value="IONOTROPIC GLUTAMATE RECEPTOR"/>
    <property type="match status" value="1"/>
</dbReference>
<feature type="transmembrane region" description="Helical" evidence="15">
    <location>
        <begin position="658"/>
        <end position="681"/>
    </location>
</feature>
<feature type="transmembrane region" description="Helical" evidence="15">
    <location>
        <begin position="460"/>
        <end position="478"/>
    </location>
</feature>
<evidence type="ECO:0000256" key="6">
    <source>
        <dbReference type="ARBA" id="ARBA00023018"/>
    </source>
</evidence>
<keyword evidence="19" id="KW-1185">Reference proteome</keyword>
<keyword evidence="3" id="KW-0813">Transport</keyword>
<dbReference type="InterPro" id="IPR028082">
    <property type="entry name" value="Peripla_BP_I"/>
</dbReference>
<comment type="similarity">
    <text evidence="2">Belongs to the glutamate-gated ion channel (TC 1.A.10.1) family.</text>
</comment>
<dbReference type="EMBL" id="KK121126">
    <property type="protein sequence ID" value="KFM79769.1"/>
    <property type="molecule type" value="Genomic_DNA"/>
</dbReference>
<keyword evidence="5 15" id="KW-1133">Transmembrane helix</keyword>
<keyword evidence="9 18" id="KW-0675">Receptor</keyword>
<dbReference type="SUPFAM" id="SSF53822">
    <property type="entry name" value="Periplasmic binding protein-like I"/>
    <property type="match status" value="1"/>
</dbReference>
<dbReference type="GO" id="GO:0015276">
    <property type="term" value="F:ligand-gated monoatomic ion channel activity"/>
    <property type="evidence" value="ECO:0007669"/>
    <property type="project" value="InterPro"/>
</dbReference>
<keyword evidence="10" id="KW-0325">Glycoprotein</keyword>
<keyword evidence="4 15" id="KW-0812">Transmembrane</keyword>
<dbReference type="GO" id="GO:0045211">
    <property type="term" value="C:postsynaptic membrane"/>
    <property type="evidence" value="ECO:0007669"/>
    <property type="project" value="UniProtKB-SubCell"/>
</dbReference>
<name>A0A087UQY0_STEMI</name>
<dbReference type="SMART" id="SM00079">
    <property type="entry name" value="PBPe"/>
    <property type="match status" value="1"/>
</dbReference>
<accession>A0A087UQY0</accession>
<dbReference type="Proteomes" id="UP000054359">
    <property type="component" value="Unassembled WGS sequence"/>
</dbReference>
<dbReference type="OrthoDB" id="6419701at2759"/>
<dbReference type="InterPro" id="IPR001828">
    <property type="entry name" value="ANF_lig-bd_rcpt"/>
</dbReference>
<feature type="domain" description="Ionotropic glutamate receptor L-glutamate and glycine-binding" evidence="17">
    <location>
        <begin position="268"/>
        <end position="332"/>
    </location>
</feature>
<dbReference type="OMA" id="WISHEAE"/>
<evidence type="ECO:0000256" key="9">
    <source>
        <dbReference type="ARBA" id="ARBA00023170"/>
    </source>
</evidence>
<evidence type="ECO:0000313" key="19">
    <source>
        <dbReference type="Proteomes" id="UP000054359"/>
    </source>
</evidence>
<gene>
    <name evidence="18" type="ORF">X975_16048</name>
</gene>
<keyword evidence="11" id="KW-0628">Postsynaptic cell membrane</keyword>
<feature type="transmembrane region" description="Helical" evidence="15">
    <location>
        <begin position="378"/>
        <end position="404"/>
    </location>
</feature>
<evidence type="ECO:0000256" key="5">
    <source>
        <dbReference type="ARBA" id="ARBA00022989"/>
    </source>
</evidence>
<evidence type="ECO:0000256" key="3">
    <source>
        <dbReference type="ARBA" id="ARBA00022448"/>
    </source>
</evidence>
<evidence type="ECO:0000256" key="2">
    <source>
        <dbReference type="ARBA" id="ARBA00008685"/>
    </source>
</evidence>
<dbReference type="InterPro" id="IPR019594">
    <property type="entry name" value="Glu/Gly-bd"/>
</dbReference>
<dbReference type="AlphaFoldDB" id="A0A087UQY0"/>
<comment type="subcellular location">
    <subcellularLocation>
        <location evidence="1">Membrane</location>
        <topology evidence="1">Multi-pass membrane protein</topology>
    </subcellularLocation>
    <subcellularLocation>
        <location evidence="14">Postsynaptic cell membrane</location>
    </subcellularLocation>
</comment>
<sequence>MYALGYRSLKFQLTGISRVSSSEDANKYLRKLDTPEKHRPIRVILDTETALARDILLRHVHDVHVRKRNFHFILSKPTLEEFWTSQRAELGALNVTGFLAVNPKQSEVKNFEEGWKHQLSNMADTSLNMNISAYYYHDSVRVLLKSLASMVKSARFQRFVKGEPRDCLQIPPTPLPGGEALAGFLKREIINDGVTGKIQFDDSEELIKGQRKNFSMVIVESTISGYRMIGSWTGRRVFWSSVSPNLPTALPQINEKKKLRITTLISPPYMMYKTEENTTGNDQFEGYCKDLIDMLANELDFEYELKLVQDGQYGSYEESEGRWNGMIGELIQGKADLAIADLIITGQRQRVVKFTDPFEMSAFSLILKNPHSAPSSSAYFILNAFSPNVWICIFAAFILFTLLFHGITKFTGAPDSIESASGIWGRKLTIIANVWFTVGSSVMQDTGVYPRSISSRILSIAWWIFTFMLACLFIASLTSQLREDSTEKDNSPQLSQLRALSLESIISESISNGWPKIGIVSSGNIEKFLKKSAVPVYKQYKEYLESNPDVKVSTISEGIKRVRKSKGNYIFMLESLASEYAFRRQPCDIVVTHDSAFYVGYGIALPYTSQLKSSIDTALDSIQNKGLLGHLYRKWWIDSSECKNGKTQAVSHDTIRSFSGLLCMTVSGFLIILIVFGIQYTRRSQKREVRRQQLSFEDMNLDRTLPMPPPELLGEAPPVLNLPEVEKRTLL</sequence>
<feature type="non-terminal residue" evidence="18">
    <location>
        <position position="731"/>
    </location>
</feature>